<evidence type="ECO:0000313" key="7">
    <source>
        <dbReference type="EMBL" id="KAK4226746.1"/>
    </source>
</evidence>
<dbReference type="Proteomes" id="UP001301958">
    <property type="component" value="Unassembled WGS sequence"/>
</dbReference>
<keyword evidence="3" id="KW-0157">Chromophore</keyword>
<feature type="region of interest" description="Disordered" evidence="4">
    <location>
        <begin position="1"/>
        <end position="20"/>
    </location>
</feature>
<feature type="domain" description="RGS" evidence="5">
    <location>
        <begin position="153"/>
        <end position="263"/>
    </location>
</feature>
<dbReference type="AlphaFoldDB" id="A0AAN7BNB8"/>
<organism evidence="7 8">
    <name type="scientific">Podospora fimiseda</name>
    <dbReference type="NCBI Taxonomy" id="252190"/>
    <lineage>
        <taxon>Eukaryota</taxon>
        <taxon>Fungi</taxon>
        <taxon>Dikarya</taxon>
        <taxon>Ascomycota</taxon>
        <taxon>Pezizomycotina</taxon>
        <taxon>Sordariomycetes</taxon>
        <taxon>Sordariomycetidae</taxon>
        <taxon>Sordariales</taxon>
        <taxon>Podosporaceae</taxon>
        <taxon>Podospora</taxon>
    </lineage>
</organism>
<evidence type="ECO:0000256" key="1">
    <source>
        <dbReference type="ARBA" id="ARBA00022630"/>
    </source>
</evidence>
<dbReference type="Gene3D" id="1.10.167.10">
    <property type="entry name" value="Regulator of G-protein Signalling 4, domain 2"/>
    <property type="match status" value="1"/>
</dbReference>
<accession>A0AAN7BNB8</accession>
<dbReference type="InterPro" id="IPR000014">
    <property type="entry name" value="PAS"/>
</dbReference>
<evidence type="ECO:0000256" key="2">
    <source>
        <dbReference type="ARBA" id="ARBA00022643"/>
    </source>
</evidence>
<dbReference type="SUPFAM" id="SSF48097">
    <property type="entry name" value="Regulator of G-protein signaling, RGS"/>
    <property type="match status" value="1"/>
</dbReference>
<dbReference type="Pfam" id="PF00615">
    <property type="entry name" value="RGS"/>
    <property type="match status" value="1"/>
</dbReference>
<feature type="compositionally biased region" description="Polar residues" evidence="4">
    <location>
        <begin position="632"/>
        <end position="649"/>
    </location>
</feature>
<feature type="region of interest" description="Disordered" evidence="4">
    <location>
        <begin position="614"/>
        <end position="659"/>
    </location>
</feature>
<proteinExistence type="predicted"/>
<dbReference type="PANTHER" id="PTHR47429:SF2">
    <property type="entry name" value="PROTEIN TWIN LOV 1"/>
    <property type="match status" value="1"/>
</dbReference>
<dbReference type="GO" id="GO:0005634">
    <property type="term" value="C:nucleus"/>
    <property type="evidence" value="ECO:0007669"/>
    <property type="project" value="TreeGrafter"/>
</dbReference>
<evidence type="ECO:0000259" key="5">
    <source>
        <dbReference type="Pfam" id="PF00615"/>
    </source>
</evidence>
<keyword evidence="2" id="KW-0288">FMN</keyword>
<dbReference type="EMBL" id="MU865343">
    <property type="protein sequence ID" value="KAK4226746.1"/>
    <property type="molecule type" value="Genomic_DNA"/>
</dbReference>
<evidence type="ECO:0000256" key="3">
    <source>
        <dbReference type="ARBA" id="ARBA00022991"/>
    </source>
</evidence>
<name>A0AAN7BNB8_9PEZI</name>
<dbReference type="Gene3D" id="3.30.450.20">
    <property type="entry name" value="PAS domain"/>
    <property type="match status" value="1"/>
</dbReference>
<keyword evidence="8" id="KW-1185">Reference proteome</keyword>
<evidence type="ECO:0000256" key="4">
    <source>
        <dbReference type="SAM" id="MobiDB-lite"/>
    </source>
</evidence>
<dbReference type="PANTHER" id="PTHR47429">
    <property type="entry name" value="PROTEIN TWIN LOV 1"/>
    <property type="match status" value="1"/>
</dbReference>
<dbReference type="InterPro" id="IPR016137">
    <property type="entry name" value="RGS"/>
</dbReference>
<feature type="compositionally biased region" description="Low complexity" evidence="4">
    <location>
        <begin position="617"/>
        <end position="627"/>
    </location>
</feature>
<dbReference type="InterPro" id="IPR035965">
    <property type="entry name" value="PAS-like_dom_sf"/>
</dbReference>
<comment type="caution">
    <text evidence="7">The sequence shown here is derived from an EMBL/GenBank/DDBJ whole genome shotgun (WGS) entry which is preliminary data.</text>
</comment>
<protein>
    <recommendedName>
        <fullName evidence="9">Phototropin</fullName>
    </recommendedName>
</protein>
<feature type="domain" description="PAS" evidence="6">
    <location>
        <begin position="293"/>
        <end position="395"/>
    </location>
</feature>
<gene>
    <name evidence="7" type="ORF">QBC38DRAFT_219264</name>
</gene>
<dbReference type="InterPro" id="IPR044926">
    <property type="entry name" value="RGS_subdomain_2"/>
</dbReference>
<dbReference type="CDD" id="cd00130">
    <property type="entry name" value="PAS"/>
    <property type="match status" value="1"/>
</dbReference>
<sequence>MLSAKRDTIDSLSSLSEDRSRRSSFQSSNAVLVLPFRNESRWSNLNTTALSPPPTASNAPPLTQSKNIHLRLRSDSGLSLHTNQPAFRQYTDYNSDGSLRSKYSYARSQSLRGSSSSDNVRWAFKKTPVVKQTFGPRKTLPDFFDPAVIKLVFANPTTSQRLCRFASSRSSAADMEFLLKVDEYSRAFSSVTTLISQISADFTGVTATSPVDFPIDIFNNLKNSTKQCTRSALPTLEKLYRDAKSTVEERLAQTLYPEFVKHQLSQCMRSSLSVSRSLTGGFKSAYPGLGNAFCLTNPLEPDNPIVFASDGFLTMTGFQRSEVMHKNCRFLQGISTDPISARRLSEALAAGRETTELLINHRKDGTPFWNLLFICPLFENGSIRYYLGAQINVSESMGSDYKDILRVLNFGLPGEDVSSPTHKTQKSQEIPAWRSQAATDAELADNVYGPQASHRNRFFRRFSRKSSRPTVSIPTPPSAPIVDSAATAQRRAYAGRSPKLGGSSIDEFSTPYSRFVVMRYLPPVTDHQAEKRHYQPRMPVAFCSAFALGLLGLKSHETESIVGRDIFGVMSSGCITSATGGRTTLRTTVGEKMMAGETLSLDLMASVETSAAGTKVQYQSQNQQQSSKHSRNGSANRSPMSYSSESDGGNSYLSSSQHSRLSDTLDRGAEILSNVFFGPKTRKLVSHWTPLKNEDGTVEWVVLILTPATA</sequence>
<evidence type="ECO:0000313" key="8">
    <source>
        <dbReference type="Proteomes" id="UP001301958"/>
    </source>
</evidence>
<dbReference type="Pfam" id="PF13426">
    <property type="entry name" value="PAS_9"/>
    <property type="match status" value="1"/>
</dbReference>
<evidence type="ECO:0008006" key="9">
    <source>
        <dbReference type="Google" id="ProtNLM"/>
    </source>
</evidence>
<reference evidence="7" key="2">
    <citation type="submission" date="2023-05" db="EMBL/GenBank/DDBJ databases">
        <authorList>
            <consortium name="Lawrence Berkeley National Laboratory"/>
            <person name="Steindorff A."/>
            <person name="Hensen N."/>
            <person name="Bonometti L."/>
            <person name="Westerberg I."/>
            <person name="Brannstrom I.O."/>
            <person name="Guillou S."/>
            <person name="Cros-Aarteil S."/>
            <person name="Calhoun S."/>
            <person name="Haridas S."/>
            <person name="Kuo A."/>
            <person name="Mondo S."/>
            <person name="Pangilinan J."/>
            <person name="Riley R."/>
            <person name="Labutti K."/>
            <person name="Andreopoulos B."/>
            <person name="Lipzen A."/>
            <person name="Chen C."/>
            <person name="Yanf M."/>
            <person name="Daum C."/>
            <person name="Ng V."/>
            <person name="Clum A."/>
            <person name="Ohm R."/>
            <person name="Martin F."/>
            <person name="Silar P."/>
            <person name="Natvig D."/>
            <person name="Lalanne C."/>
            <person name="Gautier V."/>
            <person name="Ament-Velasquez S.L."/>
            <person name="Kruys A."/>
            <person name="Hutchinson M.I."/>
            <person name="Powell A.J."/>
            <person name="Barry K."/>
            <person name="Miller A.N."/>
            <person name="Grigoriev I.V."/>
            <person name="Debuchy R."/>
            <person name="Gladieux P."/>
            <person name="Thoren M.H."/>
            <person name="Johannesson H."/>
        </authorList>
    </citation>
    <scope>NUCLEOTIDE SEQUENCE</scope>
    <source>
        <strain evidence="7">CBS 990.96</strain>
    </source>
</reference>
<reference evidence="7" key="1">
    <citation type="journal article" date="2023" name="Mol. Phylogenet. Evol.">
        <title>Genome-scale phylogeny and comparative genomics of the fungal order Sordariales.</title>
        <authorList>
            <person name="Hensen N."/>
            <person name="Bonometti L."/>
            <person name="Westerberg I."/>
            <person name="Brannstrom I.O."/>
            <person name="Guillou S."/>
            <person name="Cros-Aarteil S."/>
            <person name="Calhoun S."/>
            <person name="Haridas S."/>
            <person name="Kuo A."/>
            <person name="Mondo S."/>
            <person name="Pangilinan J."/>
            <person name="Riley R."/>
            <person name="LaButti K."/>
            <person name="Andreopoulos B."/>
            <person name="Lipzen A."/>
            <person name="Chen C."/>
            <person name="Yan M."/>
            <person name="Daum C."/>
            <person name="Ng V."/>
            <person name="Clum A."/>
            <person name="Steindorff A."/>
            <person name="Ohm R.A."/>
            <person name="Martin F."/>
            <person name="Silar P."/>
            <person name="Natvig D.O."/>
            <person name="Lalanne C."/>
            <person name="Gautier V."/>
            <person name="Ament-Velasquez S.L."/>
            <person name="Kruys A."/>
            <person name="Hutchinson M.I."/>
            <person name="Powell A.J."/>
            <person name="Barry K."/>
            <person name="Miller A.N."/>
            <person name="Grigoriev I.V."/>
            <person name="Debuchy R."/>
            <person name="Gladieux P."/>
            <person name="Hiltunen Thoren M."/>
            <person name="Johannesson H."/>
        </authorList>
    </citation>
    <scope>NUCLEOTIDE SEQUENCE</scope>
    <source>
        <strain evidence="7">CBS 990.96</strain>
    </source>
</reference>
<dbReference type="InterPro" id="IPR036305">
    <property type="entry name" value="RGS_sf"/>
</dbReference>
<evidence type="ECO:0000259" key="6">
    <source>
        <dbReference type="Pfam" id="PF13426"/>
    </source>
</evidence>
<dbReference type="SUPFAM" id="SSF55785">
    <property type="entry name" value="PYP-like sensor domain (PAS domain)"/>
    <property type="match status" value="1"/>
</dbReference>
<keyword evidence="1" id="KW-0285">Flavoprotein</keyword>